<accession>F4PNV4</accession>
<dbReference type="KEGG" id="dfa:DFA_05289"/>
<sequence>MSSLISLPILLGLSIDQKSLGFGFNFDHQNSGSFIKSQIFVNDVLKQSVFNQEFDFTIIKDQESLKKALDILSNDDFVCEPYMERVLGQYGLQDEVFLNPKQMVMVYSRTIVSSIDELCNGVEPSNYYYQPHLNFFAMDSNFYIKKIENGSKCNFIISIESDIKTIETLKNLETINQMAHFMEKVDTPSYNVKVSSFSEGFKPYKYARMNCVSDLITCLQSLEAEKVSVPVQ</sequence>
<keyword evidence="2" id="KW-1185">Reference proteome</keyword>
<evidence type="ECO:0000313" key="1">
    <source>
        <dbReference type="EMBL" id="EGG23157.1"/>
    </source>
</evidence>
<protein>
    <submittedName>
        <fullName evidence="1">Uncharacterized protein</fullName>
    </submittedName>
</protein>
<evidence type="ECO:0000313" key="2">
    <source>
        <dbReference type="Proteomes" id="UP000007797"/>
    </source>
</evidence>
<dbReference type="Proteomes" id="UP000007797">
    <property type="component" value="Unassembled WGS sequence"/>
</dbReference>
<name>F4PNV4_CACFS</name>
<proteinExistence type="predicted"/>
<dbReference type="EMBL" id="GL883008">
    <property type="protein sequence ID" value="EGG23157.1"/>
    <property type="molecule type" value="Genomic_DNA"/>
</dbReference>
<gene>
    <name evidence="1" type="ORF">DFA_05289</name>
</gene>
<reference evidence="2" key="1">
    <citation type="journal article" date="2011" name="Genome Res.">
        <title>Phylogeny-wide analysis of social amoeba genomes highlights ancient origins for complex intercellular communication.</title>
        <authorList>
            <person name="Heidel A.J."/>
            <person name="Lawal H.M."/>
            <person name="Felder M."/>
            <person name="Schilde C."/>
            <person name="Helps N.R."/>
            <person name="Tunggal B."/>
            <person name="Rivero F."/>
            <person name="John U."/>
            <person name="Schleicher M."/>
            <person name="Eichinger L."/>
            <person name="Platzer M."/>
            <person name="Noegel A.A."/>
            <person name="Schaap P."/>
            <person name="Gloeckner G."/>
        </authorList>
    </citation>
    <scope>NUCLEOTIDE SEQUENCE [LARGE SCALE GENOMIC DNA]</scope>
    <source>
        <strain evidence="2">SH3</strain>
    </source>
</reference>
<dbReference type="RefSeq" id="XP_004361008.1">
    <property type="nucleotide sequence ID" value="XM_004360951.1"/>
</dbReference>
<dbReference type="GeneID" id="14875631"/>
<organism evidence="1 2">
    <name type="scientific">Cavenderia fasciculata</name>
    <name type="common">Slime mold</name>
    <name type="synonym">Dictyostelium fasciculatum</name>
    <dbReference type="NCBI Taxonomy" id="261658"/>
    <lineage>
        <taxon>Eukaryota</taxon>
        <taxon>Amoebozoa</taxon>
        <taxon>Evosea</taxon>
        <taxon>Eumycetozoa</taxon>
        <taxon>Dictyostelia</taxon>
        <taxon>Acytosteliales</taxon>
        <taxon>Cavenderiaceae</taxon>
        <taxon>Cavenderia</taxon>
    </lineage>
</organism>
<dbReference type="AlphaFoldDB" id="F4PNV4"/>